<dbReference type="InterPro" id="IPR012373">
    <property type="entry name" value="Ferrdict_sens_TM"/>
</dbReference>
<dbReference type="PANTHER" id="PTHR30273:SF2">
    <property type="entry name" value="PROTEIN FECR"/>
    <property type="match status" value="1"/>
</dbReference>
<dbReference type="Gene3D" id="2.60.120.1440">
    <property type="match status" value="1"/>
</dbReference>
<dbReference type="InterPro" id="IPR006860">
    <property type="entry name" value="FecR"/>
</dbReference>
<dbReference type="Pfam" id="PF04773">
    <property type="entry name" value="FecR"/>
    <property type="match status" value="1"/>
</dbReference>
<dbReference type="Proteomes" id="UP000006876">
    <property type="component" value="Chromosome"/>
</dbReference>
<dbReference type="PIRSF" id="PIRSF018266">
    <property type="entry name" value="FecR"/>
    <property type="match status" value="1"/>
</dbReference>
<dbReference type="KEGG" id="axy:AXYL_00489"/>
<dbReference type="EMBL" id="CP002287">
    <property type="protein sequence ID" value="ADP13847.1"/>
    <property type="molecule type" value="Genomic_DNA"/>
</dbReference>
<gene>
    <name evidence="3" type="ordered locus">AXYL_00489</name>
</gene>
<name>E3HVI2_ACHXA</name>
<protein>
    <submittedName>
        <fullName evidence="3">FecR family protein 3</fullName>
    </submittedName>
</protein>
<feature type="domain" description="FecR protein" evidence="1">
    <location>
        <begin position="132"/>
        <end position="224"/>
    </location>
</feature>
<dbReference type="eggNOG" id="COG3712">
    <property type="taxonomic scope" value="Bacteria"/>
</dbReference>
<evidence type="ECO:0000259" key="1">
    <source>
        <dbReference type="Pfam" id="PF04773"/>
    </source>
</evidence>
<dbReference type="GO" id="GO:0016989">
    <property type="term" value="F:sigma factor antagonist activity"/>
    <property type="evidence" value="ECO:0007669"/>
    <property type="project" value="TreeGrafter"/>
</dbReference>
<dbReference type="HOGENOM" id="CLU_050192_0_0_4"/>
<dbReference type="InterPro" id="IPR032623">
    <property type="entry name" value="FecR_N"/>
</dbReference>
<organism evidence="3 4">
    <name type="scientific">Achromobacter xylosoxidans (strain A8)</name>
    <dbReference type="NCBI Taxonomy" id="762376"/>
    <lineage>
        <taxon>Bacteria</taxon>
        <taxon>Pseudomonadati</taxon>
        <taxon>Pseudomonadota</taxon>
        <taxon>Betaproteobacteria</taxon>
        <taxon>Burkholderiales</taxon>
        <taxon>Alcaligenaceae</taxon>
        <taxon>Achromobacter</taxon>
    </lineage>
</organism>
<reference evidence="3 4" key="1">
    <citation type="journal article" date="2011" name="J. Bacteriol.">
        <title>Complete genome sequence of the haloaromatic acid-degrading bacterium Achromobacter xylosoxidans A8.</title>
        <authorList>
            <person name="Strnad H."/>
            <person name="Ridl J."/>
            <person name="Paces J."/>
            <person name="Kolar M."/>
            <person name="Vlcek C."/>
            <person name="Paces V."/>
        </authorList>
    </citation>
    <scope>NUCLEOTIDE SEQUENCE [LARGE SCALE GENOMIC DNA]</scope>
    <source>
        <strain evidence="3 4">A8</strain>
    </source>
</reference>
<dbReference type="PANTHER" id="PTHR30273">
    <property type="entry name" value="PERIPLASMIC SIGNAL SENSOR AND SIGMA FACTOR ACTIVATOR FECR-RELATED"/>
    <property type="match status" value="1"/>
</dbReference>
<dbReference type="AlphaFoldDB" id="E3HVI2"/>
<evidence type="ECO:0000313" key="3">
    <source>
        <dbReference type="EMBL" id="ADP13847.1"/>
    </source>
</evidence>
<feature type="domain" description="FecR N-terminal" evidence="2">
    <location>
        <begin position="25"/>
        <end position="65"/>
    </location>
</feature>
<evidence type="ECO:0000259" key="2">
    <source>
        <dbReference type="Pfam" id="PF16220"/>
    </source>
</evidence>
<dbReference type="Pfam" id="PF16220">
    <property type="entry name" value="DUF4880"/>
    <property type="match status" value="1"/>
</dbReference>
<evidence type="ECO:0000313" key="4">
    <source>
        <dbReference type="Proteomes" id="UP000006876"/>
    </source>
</evidence>
<dbReference type="PATRIC" id="fig|762376.5.peg.490"/>
<accession>E3HVI2</accession>
<sequence length="337" mass="37547">MPAPPRPVLADGPLPVQADYESLKAAAEWYAVLQDAEAGSRQHVDWQRWLDARPEHHRAWAHVMAVSRRFALLRNDGEREAAEKAVQVASRRPSSRRRAVGHVLALGGAGILGWLAWRHTPLPAIVTAWRSDYATGVGEQRNIVLADDTRVWLNTRSAINVDFNQDRRLLTLADGEILVETGQDTQRRPFFVDTRYGRAQALGTRFTVRQTDEDVLLAVYDGQVGIQNLAGRNALVRAGEQRRYTGDDISAAAPADPAREAWSRGVILAENLSLADLIAELGRYHLGHVGVDPRIAGLRVVGRYPANDLDRTLAMLARDLPIRIQRTLPWWVTLAPR</sequence>
<dbReference type="STRING" id="762376.AXYL_00489"/>
<dbReference type="RefSeq" id="WP_013391244.1">
    <property type="nucleotide sequence ID" value="NC_014640.1"/>
</dbReference>
<dbReference type="OrthoDB" id="1100567at2"/>
<proteinExistence type="predicted"/>